<evidence type="ECO:0000313" key="7">
    <source>
        <dbReference type="EMBL" id="MDR7301791.1"/>
    </source>
</evidence>
<evidence type="ECO:0000313" key="8">
    <source>
        <dbReference type="Proteomes" id="UP001180845"/>
    </source>
</evidence>
<comment type="similarity">
    <text evidence="1">Belongs to the ABC transporter superfamily.</text>
</comment>
<dbReference type="InterPro" id="IPR003593">
    <property type="entry name" value="AAA+_ATPase"/>
</dbReference>
<evidence type="ECO:0000259" key="6">
    <source>
        <dbReference type="PROSITE" id="PS50893"/>
    </source>
</evidence>
<keyword evidence="8" id="KW-1185">Reference proteome</keyword>
<dbReference type="InterPro" id="IPR050319">
    <property type="entry name" value="ABC_transp_ATP-bind"/>
</dbReference>
<feature type="compositionally biased region" description="Basic and acidic residues" evidence="5">
    <location>
        <begin position="7"/>
        <end position="30"/>
    </location>
</feature>
<dbReference type="GO" id="GO:0015833">
    <property type="term" value="P:peptide transport"/>
    <property type="evidence" value="ECO:0007669"/>
    <property type="project" value="InterPro"/>
</dbReference>
<keyword evidence="3" id="KW-0547">Nucleotide-binding</keyword>
<dbReference type="InterPro" id="IPR003439">
    <property type="entry name" value="ABC_transporter-like_ATP-bd"/>
</dbReference>
<reference evidence="7" key="1">
    <citation type="submission" date="2023-07" db="EMBL/GenBank/DDBJ databases">
        <title>Sequencing the genomes of 1000 actinobacteria strains.</title>
        <authorList>
            <person name="Klenk H.-P."/>
        </authorList>
    </citation>
    <scope>NUCLEOTIDE SEQUENCE</scope>
    <source>
        <strain evidence="7">DSM 45977</strain>
    </source>
</reference>
<dbReference type="Pfam" id="PF00005">
    <property type="entry name" value="ABC_tran"/>
    <property type="match status" value="1"/>
</dbReference>
<dbReference type="GO" id="GO:0055085">
    <property type="term" value="P:transmembrane transport"/>
    <property type="evidence" value="ECO:0007669"/>
    <property type="project" value="UniProtKB-ARBA"/>
</dbReference>
<dbReference type="Pfam" id="PF08352">
    <property type="entry name" value="oligo_HPY"/>
    <property type="match status" value="1"/>
</dbReference>
<dbReference type="PROSITE" id="PS00211">
    <property type="entry name" value="ABC_TRANSPORTER_1"/>
    <property type="match status" value="1"/>
</dbReference>
<dbReference type="SUPFAM" id="SSF52540">
    <property type="entry name" value="P-loop containing nucleoside triphosphate hydrolases"/>
    <property type="match status" value="1"/>
</dbReference>
<dbReference type="CDD" id="cd03257">
    <property type="entry name" value="ABC_NikE_OppD_transporters"/>
    <property type="match status" value="1"/>
</dbReference>
<keyword evidence="2" id="KW-0813">Transport</keyword>
<comment type="caution">
    <text evidence="7">The sequence shown here is derived from an EMBL/GenBank/DDBJ whole genome shotgun (WGS) entry which is preliminary data.</text>
</comment>
<evidence type="ECO:0000256" key="1">
    <source>
        <dbReference type="ARBA" id="ARBA00005417"/>
    </source>
</evidence>
<dbReference type="InterPro" id="IPR027417">
    <property type="entry name" value="P-loop_NTPase"/>
</dbReference>
<feature type="domain" description="ABC transporter" evidence="6">
    <location>
        <begin position="42"/>
        <end position="292"/>
    </location>
</feature>
<dbReference type="SMART" id="SM00382">
    <property type="entry name" value="AAA"/>
    <property type="match status" value="1"/>
</dbReference>
<dbReference type="Proteomes" id="UP001180845">
    <property type="component" value="Unassembled WGS sequence"/>
</dbReference>
<dbReference type="AlphaFoldDB" id="A0AAE3ZBD2"/>
<evidence type="ECO:0000256" key="3">
    <source>
        <dbReference type="ARBA" id="ARBA00022741"/>
    </source>
</evidence>
<gene>
    <name evidence="7" type="ORF">JOF55_001972</name>
</gene>
<dbReference type="PANTHER" id="PTHR43776:SF7">
    <property type="entry name" value="D,D-DIPEPTIDE TRANSPORT ATP-BINDING PROTEIN DDPF-RELATED"/>
    <property type="match status" value="1"/>
</dbReference>
<evidence type="ECO:0000256" key="4">
    <source>
        <dbReference type="ARBA" id="ARBA00022840"/>
    </source>
</evidence>
<dbReference type="InterPro" id="IPR013563">
    <property type="entry name" value="Oligopep_ABC_C"/>
</dbReference>
<protein>
    <submittedName>
        <fullName evidence="7">Oligopeptide/dipeptide ABC transporter ATP-binding protein</fullName>
    </submittedName>
</protein>
<dbReference type="GO" id="GO:0005524">
    <property type="term" value="F:ATP binding"/>
    <property type="evidence" value="ECO:0007669"/>
    <property type="project" value="UniProtKB-KW"/>
</dbReference>
<dbReference type="GO" id="GO:0016887">
    <property type="term" value="F:ATP hydrolysis activity"/>
    <property type="evidence" value="ECO:0007669"/>
    <property type="project" value="InterPro"/>
</dbReference>
<organism evidence="7 8">
    <name type="scientific">Haloactinomyces albus</name>
    <dbReference type="NCBI Taxonomy" id="1352928"/>
    <lineage>
        <taxon>Bacteria</taxon>
        <taxon>Bacillati</taxon>
        <taxon>Actinomycetota</taxon>
        <taxon>Actinomycetes</taxon>
        <taxon>Actinopolysporales</taxon>
        <taxon>Actinopolysporaceae</taxon>
        <taxon>Haloactinomyces</taxon>
    </lineage>
</organism>
<dbReference type="FunFam" id="3.40.50.300:FF:000016">
    <property type="entry name" value="Oligopeptide ABC transporter ATP-binding component"/>
    <property type="match status" value="1"/>
</dbReference>
<dbReference type="PROSITE" id="PS50893">
    <property type="entry name" value="ABC_TRANSPORTER_2"/>
    <property type="match status" value="1"/>
</dbReference>
<evidence type="ECO:0000256" key="2">
    <source>
        <dbReference type="ARBA" id="ARBA00022448"/>
    </source>
</evidence>
<dbReference type="Gene3D" id="3.40.50.300">
    <property type="entry name" value="P-loop containing nucleotide triphosphate hydrolases"/>
    <property type="match status" value="1"/>
</dbReference>
<evidence type="ECO:0000256" key="5">
    <source>
        <dbReference type="SAM" id="MobiDB-lite"/>
    </source>
</evidence>
<dbReference type="EMBL" id="JAVDXW010000001">
    <property type="protein sequence ID" value="MDR7301791.1"/>
    <property type="molecule type" value="Genomic_DNA"/>
</dbReference>
<dbReference type="NCBIfam" id="TIGR01727">
    <property type="entry name" value="oligo_HPY"/>
    <property type="match status" value="1"/>
</dbReference>
<name>A0AAE3ZBD2_9ACTN</name>
<accession>A0AAE3ZBD2</accession>
<feature type="region of interest" description="Disordered" evidence="5">
    <location>
        <begin position="1"/>
        <end position="30"/>
    </location>
</feature>
<proteinExistence type="inferred from homology"/>
<keyword evidence="4 7" id="KW-0067">ATP-binding</keyword>
<dbReference type="PANTHER" id="PTHR43776">
    <property type="entry name" value="TRANSPORT ATP-BINDING PROTEIN"/>
    <property type="match status" value="1"/>
</dbReference>
<sequence length="374" mass="41344">MTSVHGTEPDDRVRDHRVRGEQVPDERVPGEHVSDDRILVDVRDLEVHFPIKRGVVFDRTVGYVYAVDGVSLRIHRGETYGLVGESGCGKSTLGRALLRLEKPTAGSIVFGGTDLAGLRSEPLRRMRRRMQMVFQDSLSSLDPRQSVESLLVEGLRAHGLDHGREATGTRLRELLAAVGLPASALRKYPHEFSGGQRQRVGIARALAVEPDLVVADEPVSALDVSVQAQVLNLLADLQDELGLTYLVIAHDLAVVRHIADRIGVMYLGGLVEETEAGSLYAEPLHPYTRALLSAVPVPEPEVEDRREQILLSGDLPSPAAPPAGCRFHTRCPWRQPQRCDSERPELREVDPGHRVACHYAEDIRDGRIRPVEDE</sequence>
<dbReference type="InterPro" id="IPR017871">
    <property type="entry name" value="ABC_transporter-like_CS"/>
</dbReference>